<evidence type="ECO:0000313" key="1">
    <source>
        <dbReference type="EMBL" id="EUB60981.1"/>
    </source>
</evidence>
<dbReference type="GeneID" id="36339942"/>
<accession>W6UIN9</accession>
<sequence length="84" mass="9094">MTGQLSSESNVARRNSRKTLPRPLVGLCAIGSRLLQPRAHRLAGEVKAGEMGDQWKAAEEALIPSAHRSSFASAFDALGPRVRR</sequence>
<dbReference type="CTD" id="36339942"/>
<dbReference type="Proteomes" id="UP000019149">
    <property type="component" value="Unassembled WGS sequence"/>
</dbReference>
<comment type="caution">
    <text evidence="1">The sequence shown here is derived from an EMBL/GenBank/DDBJ whole genome shotgun (WGS) entry which is preliminary data.</text>
</comment>
<gene>
    <name evidence="1" type="ORF">EGR_04227</name>
</gene>
<dbReference type="EMBL" id="APAU02000025">
    <property type="protein sequence ID" value="EUB60981.1"/>
    <property type="molecule type" value="Genomic_DNA"/>
</dbReference>
<evidence type="ECO:0000313" key="2">
    <source>
        <dbReference type="Proteomes" id="UP000019149"/>
    </source>
</evidence>
<organism evidence="1 2">
    <name type="scientific">Echinococcus granulosus</name>
    <name type="common">Hydatid tapeworm</name>
    <dbReference type="NCBI Taxonomy" id="6210"/>
    <lineage>
        <taxon>Eukaryota</taxon>
        <taxon>Metazoa</taxon>
        <taxon>Spiralia</taxon>
        <taxon>Lophotrochozoa</taxon>
        <taxon>Platyhelminthes</taxon>
        <taxon>Cestoda</taxon>
        <taxon>Eucestoda</taxon>
        <taxon>Cyclophyllidea</taxon>
        <taxon>Taeniidae</taxon>
        <taxon>Echinococcus</taxon>
        <taxon>Echinococcus granulosus group</taxon>
    </lineage>
</organism>
<dbReference type="KEGG" id="egl:EGR_04227"/>
<reference evidence="1 2" key="1">
    <citation type="journal article" date="2013" name="Nat. Genet.">
        <title>The genome of the hydatid tapeworm Echinococcus granulosus.</title>
        <authorList>
            <person name="Zheng H."/>
            <person name="Zhang W."/>
            <person name="Zhang L."/>
            <person name="Zhang Z."/>
            <person name="Li J."/>
            <person name="Lu G."/>
            <person name="Zhu Y."/>
            <person name="Wang Y."/>
            <person name="Huang Y."/>
            <person name="Liu J."/>
            <person name="Kang H."/>
            <person name="Chen J."/>
            <person name="Wang L."/>
            <person name="Chen A."/>
            <person name="Yu S."/>
            <person name="Gao Z."/>
            <person name="Jin L."/>
            <person name="Gu W."/>
            <person name="Wang Z."/>
            <person name="Zhao L."/>
            <person name="Shi B."/>
            <person name="Wen H."/>
            <person name="Lin R."/>
            <person name="Jones M.K."/>
            <person name="Brejova B."/>
            <person name="Vinar T."/>
            <person name="Zhao G."/>
            <person name="McManus D.P."/>
            <person name="Chen Z."/>
            <person name="Zhou Y."/>
            <person name="Wang S."/>
        </authorList>
    </citation>
    <scope>NUCLEOTIDE SEQUENCE [LARGE SCALE GENOMIC DNA]</scope>
</reference>
<proteinExistence type="predicted"/>
<dbReference type="AlphaFoldDB" id="W6UIN9"/>
<dbReference type="RefSeq" id="XP_024352177.1">
    <property type="nucleotide sequence ID" value="XM_024493476.1"/>
</dbReference>
<name>W6UIN9_ECHGR</name>
<keyword evidence="2" id="KW-1185">Reference proteome</keyword>
<protein>
    <submittedName>
        <fullName evidence="1">Uncharacterized protein</fullName>
    </submittedName>
</protein>